<dbReference type="GO" id="GO:0016020">
    <property type="term" value="C:membrane"/>
    <property type="evidence" value="ECO:0007669"/>
    <property type="project" value="UniProtKB-SubCell"/>
</dbReference>
<keyword evidence="8" id="KW-1185">Reference proteome</keyword>
<evidence type="ECO:0000256" key="6">
    <source>
        <dbReference type="SAM" id="Phobius"/>
    </source>
</evidence>
<dbReference type="SUPFAM" id="SSF144083">
    <property type="entry name" value="Magnesium transport protein CorA, transmembrane region"/>
    <property type="match status" value="1"/>
</dbReference>
<comment type="similarity">
    <text evidence="2">Belongs to the CorA metal ion transporter (MIT) (TC 1.A.35) family.</text>
</comment>
<evidence type="ECO:0000313" key="7">
    <source>
        <dbReference type="EMBL" id="ACV21698.1"/>
    </source>
</evidence>
<dbReference type="Proteomes" id="UP000002026">
    <property type="component" value="Chromosome"/>
</dbReference>
<accession>C7N3V7</accession>
<evidence type="ECO:0000313" key="8">
    <source>
        <dbReference type="Proteomes" id="UP000002026"/>
    </source>
</evidence>
<dbReference type="InterPro" id="IPR047199">
    <property type="entry name" value="CorA-like"/>
</dbReference>
<dbReference type="Pfam" id="PF01544">
    <property type="entry name" value="CorA"/>
    <property type="match status" value="1"/>
</dbReference>
<evidence type="ECO:0000256" key="4">
    <source>
        <dbReference type="ARBA" id="ARBA00022989"/>
    </source>
</evidence>
<dbReference type="InterPro" id="IPR045863">
    <property type="entry name" value="CorA_TM1_TM2"/>
</dbReference>
<gene>
    <name evidence="7" type="ordered locus">Shel_06390</name>
</gene>
<dbReference type="AlphaFoldDB" id="C7N3V7"/>
<evidence type="ECO:0000256" key="1">
    <source>
        <dbReference type="ARBA" id="ARBA00004141"/>
    </source>
</evidence>
<dbReference type="InterPro" id="IPR045861">
    <property type="entry name" value="CorA_cytoplasmic_dom"/>
</dbReference>
<keyword evidence="4 6" id="KW-1133">Transmembrane helix</keyword>
<keyword evidence="3 6" id="KW-0812">Transmembrane</keyword>
<dbReference type="KEGG" id="shi:Shel_06390"/>
<evidence type="ECO:0000256" key="2">
    <source>
        <dbReference type="ARBA" id="ARBA00009765"/>
    </source>
</evidence>
<dbReference type="eggNOG" id="COG0598">
    <property type="taxonomic scope" value="Bacteria"/>
</dbReference>
<organism evidence="7 8">
    <name type="scientific">Slackia heliotrinireducens (strain ATCC 29202 / DSM 20476 / NCTC 11029 / RHS 1)</name>
    <name type="common">Peptococcus heliotrinreducens</name>
    <dbReference type="NCBI Taxonomy" id="471855"/>
    <lineage>
        <taxon>Bacteria</taxon>
        <taxon>Bacillati</taxon>
        <taxon>Actinomycetota</taxon>
        <taxon>Coriobacteriia</taxon>
        <taxon>Eggerthellales</taxon>
        <taxon>Eggerthellaceae</taxon>
        <taxon>Slackia</taxon>
    </lineage>
</organism>
<dbReference type="Gene3D" id="1.20.58.340">
    <property type="entry name" value="Magnesium transport protein CorA, transmembrane region"/>
    <property type="match status" value="2"/>
</dbReference>
<dbReference type="GO" id="GO:0046873">
    <property type="term" value="F:metal ion transmembrane transporter activity"/>
    <property type="evidence" value="ECO:0007669"/>
    <property type="project" value="InterPro"/>
</dbReference>
<dbReference type="Gene3D" id="3.30.460.20">
    <property type="entry name" value="CorA soluble domain-like"/>
    <property type="match status" value="1"/>
</dbReference>
<dbReference type="CDD" id="cd12827">
    <property type="entry name" value="EcCorA_ZntB-like_u2"/>
    <property type="match status" value="1"/>
</dbReference>
<reference evidence="7 8" key="1">
    <citation type="journal article" date="2009" name="Stand. Genomic Sci.">
        <title>Complete genome sequence of Slackia heliotrinireducens type strain (RHS 1).</title>
        <authorList>
            <person name="Pukall R."/>
            <person name="Lapidus A."/>
            <person name="Nolan M."/>
            <person name="Copeland A."/>
            <person name="Glavina Del Rio T."/>
            <person name="Lucas S."/>
            <person name="Chen F."/>
            <person name="Tice H."/>
            <person name="Cheng J.F."/>
            <person name="Chertkov O."/>
            <person name="Bruce D."/>
            <person name="Goodwin L."/>
            <person name="Kuske C."/>
            <person name="Brettin T."/>
            <person name="Detter J.C."/>
            <person name="Han C."/>
            <person name="Pitluck S."/>
            <person name="Pati A."/>
            <person name="Mavrommatis K."/>
            <person name="Ivanova N."/>
            <person name="Ovchinnikova G."/>
            <person name="Chen A."/>
            <person name="Palaniappan K."/>
            <person name="Schneider S."/>
            <person name="Rohde M."/>
            <person name="Chain P."/>
            <person name="D'haeseleer P."/>
            <person name="Goker M."/>
            <person name="Bristow J."/>
            <person name="Eisen J.A."/>
            <person name="Markowitz V."/>
            <person name="Kyrpides N.C."/>
            <person name="Klenk H.P."/>
            <person name="Hugenholtz P."/>
        </authorList>
    </citation>
    <scope>NUCLEOTIDE SEQUENCE [LARGE SCALE GENOMIC DNA]</scope>
    <source>
        <strain evidence="8">ATCC 29202 / DSM 20476 / NCTC 11029 / RHS 1</strain>
    </source>
</reference>
<dbReference type="InterPro" id="IPR002523">
    <property type="entry name" value="MgTranspt_CorA/ZnTranspt_ZntB"/>
</dbReference>
<dbReference type="EMBL" id="CP001684">
    <property type="protein sequence ID" value="ACV21698.1"/>
    <property type="molecule type" value="Genomic_DNA"/>
</dbReference>
<evidence type="ECO:0000256" key="3">
    <source>
        <dbReference type="ARBA" id="ARBA00022692"/>
    </source>
</evidence>
<dbReference type="STRING" id="471855.Shel_06390"/>
<evidence type="ECO:0000256" key="5">
    <source>
        <dbReference type="ARBA" id="ARBA00023136"/>
    </source>
</evidence>
<dbReference type="PANTHER" id="PTHR47891">
    <property type="entry name" value="TRANSPORTER-RELATED"/>
    <property type="match status" value="1"/>
</dbReference>
<keyword evidence="5 6" id="KW-0472">Membrane</keyword>
<dbReference type="HOGENOM" id="CLU_007127_8_1_11"/>
<proteinExistence type="inferred from homology"/>
<dbReference type="PANTHER" id="PTHR47891:SF2">
    <property type="entry name" value="MAGNESIUM AND COBALT TRANSPORTER"/>
    <property type="match status" value="1"/>
</dbReference>
<feature type="transmembrane region" description="Helical" evidence="6">
    <location>
        <begin position="293"/>
        <end position="313"/>
    </location>
</feature>
<dbReference type="RefSeq" id="WP_012797803.1">
    <property type="nucleotide sequence ID" value="NC_013165.1"/>
</dbReference>
<comment type="subcellular location">
    <subcellularLocation>
        <location evidence="1">Membrane</location>
        <topology evidence="1">Multi-pass membrane protein</topology>
    </subcellularLocation>
</comment>
<sequence length="319" mass="36656">MIEFYKTTDEGTVQIENLEPGCWVNVMRPSSEERTWLLDDLEIAPEFIRSALDDEESPHTDFDDDTRQVLVILDCASIEDRAETVDDTIVQYDTQPLAFLIVPEKECIVTLSLVPNETVRLFTTKRLRKLDTENRTDMMLQMMLHVSQQYLVCLRNIHRQFIKNEKELHRTMRNKELIKMLGFEKSLVYFSTSLKADDAVLQKLNTGRVVKLDSDDRDVLEDVTIEIRQAMEMSSIYATILNGSMETFGTVISNNLNLTMRTLTAMALVLAIPTIIFSFYGMNVAILPLDQTWIWPVLMAVGVSVVSAVVLWARKFFIK</sequence>
<feature type="transmembrane region" description="Helical" evidence="6">
    <location>
        <begin position="263"/>
        <end position="287"/>
    </location>
</feature>
<protein>
    <submittedName>
        <fullName evidence="7">Mg2+/Co2+ transporter</fullName>
    </submittedName>
</protein>
<dbReference type="SUPFAM" id="SSF143865">
    <property type="entry name" value="CorA soluble domain-like"/>
    <property type="match status" value="1"/>
</dbReference>
<name>C7N3V7_SLAHD</name>